<feature type="compositionally biased region" description="Low complexity" evidence="1">
    <location>
        <begin position="480"/>
        <end position="498"/>
    </location>
</feature>
<feature type="region of interest" description="Disordered" evidence="1">
    <location>
        <begin position="270"/>
        <end position="462"/>
    </location>
</feature>
<feature type="compositionally biased region" description="Polar residues" evidence="1">
    <location>
        <begin position="767"/>
        <end position="781"/>
    </location>
</feature>
<feature type="compositionally biased region" description="Acidic residues" evidence="1">
    <location>
        <begin position="93"/>
        <end position="103"/>
    </location>
</feature>
<reference evidence="2" key="1">
    <citation type="submission" date="2018-04" db="EMBL/GenBank/DDBJ databases">
        <title>Whole genome sequencing of Hypsizygus marmoreus.</title>
        <authorList>
            <person name="Choi I.-G."/>
            <person name="Min B."/>
            <person name="Kim J.-G."/>
            <person name="Kim S."/>
            <person name="Oh Y.-L."/>
            <person name="Kong W.-S."/>
            <person name="Park H."/>
            <person name="Jeong J."/>
            <person name="Song E.-S."/>
        </authorList>
    </citation>
    <scope>NUCLEOTIDE SEQUENCE [LARGE SCALE GENOMIC DNA]</scope>
    <source>
        <strain evidence="2">51987-8</strain>
    </source>
</reference>
<dbReference type="InParanoid" id="A0A369KBK9"/>
<name>A0A369KBK9_HYPMA</name>
<feature type="compositionally biased region" description="Polar residues" evidence="1">
    <location>
        <begin position="392"/>
        <end position="404"/>
    </location>
</feature>
<sequence length="879" mass="94334">MATIPAPTLVLPREEWPDADFDLPEGETIHTPSDKDIDDEDWDIEMNFGSTEGAKAQSGVAAMVARFESSSSKSKPHSCSQTFTIRPPVSLPDIDDEDDDDEGVSTIKVAALPTSIPKKPQSPIDEDFEDAFALPSDLTQLSLAPLSLKSRSSKNSLEWGDKDQTSSSQSSDAYSSLGFADASPSSNSASSLSCPETETEDDEDDDDLEGLVLPPAMFESGQSARKLTKILEMKKKAQLTSNQVKVATPDPEDDFEIGLVIDDDVDLSPSRLLSKAQQQSQRPFNRSSSMPAQRPSSSLLHPPSRANRAKSPLNPPTSSARQLQKIRLSPSPPLRPPARSQTFQALSSAPAAPPSPMSFLSPKPGSLRGQKSYSGLKPPTPPSTLRTLSRKASLSSLIESSHIQASGSGSAVVAGGSKTARYEEPTAASRAKSHKYSTSRAQEFKVPPTRPCTPSSNPAALRLTMPTQSRLKARPALSAVFGGPSAPSAPSPVARATSPLPPRPPSNTSIRSMRALINPQPAAPKVLRRPKRQRTYGDGTELDGIEDLPTDREKEGRYRVQPKSYGNRIPGASFPAKPNEKGNVRKKGRREGSSGSTEASALTAFAPSTNILKRTTTRIEFPSKPSSPSGKKKKPISCPSSHTRRKPTLIRNLGGTNGPKVVGDMKWNPLTLRWEGNDQILRDFDSAVGTSTRPALITHLTGSSIGSPVGSFASGARIVGTMIFDPTRMCWISTLPPDEDEPDVFANLADDEEDGDAWETKGGTIRASLQQPLGSDISSTNTCTTGTSADSSTSSTHAEAPSPARSHTRTTSESGSDRGSRASMVFEIDETFLESCRLAEERHHAEMKGWKAVLSTQDVFSAPDRSGLFEIRALATRKY</sequence>
<dbReference type="STRING" id="39966.A0A369KBK9"/>
<dbReference type="EMBL" id="LUEZ02000010">
    <property type="protein sequence ID" value="RDB29183.1"/>
    <property type="molecule type" value="Genomic_DNA"/>
</dbReference>
<feature type="region of interest" description="Disordered" evidence="1">
    <location>
        <begin position="144"/>
        <end position="255"/>
    </location>
</feature>
<dbReference type="GO" id="GO:1990334">
    <property type="term" value="C:Bfa1-Bub2 complex"/>
    <property type="evidence" value="ECO:0007669"/>
    <property type="project" value="InterPro"/>
</dbReference>
<evidence type="ECO:0000313" key="2">
    <source>
        <dbReference type="EMBL" id="RDB29183.1"/>
    </source>
</evidence>
<feature type="compositionally biased region" description="Polar residues" evidence="1">
    <location>
        <begin position="593"/>
        <end position="614"/>
    </location>
</feature>
<protein>
    <submittedName>
        <fullName evidence="2">Protein byr4</fullName>
    </submittedName>
</protein>
<dbReference type="GO" id="GO:0005096">
    <property type="term" value="F:GTPase activator activity"/>
    <property type="evidence" value="ECO:0007669"/>
    <property type="project" value="InterPro"/>
</dbReference>
<accession>A0A369KBK9</accession>
<dbReference type="GO" id="GO:0001100">
    <property type="term" value="P:negative regulation of exit from mitosis"/>
    <property type="evidence" value="ECO:0007669"/>
    <property type="project" value="InterPro"/>
</dbReference>
<dbReference type="AlphaFoldDB" id="A0A369KBK9"/>
<evidence type="ECO:0000313" key="3">
    <source>
        <dbReference type="Proteomes" id="UP000076154"/>
    </source>
</evidence>
<keyword evidence="3" id="KW-1185">Reference proteome</keyword>
<dbReference type="PANTHER" id="PTHR35140">
    <property type="entry name" value="MITOTIC CHECK POINT PROTEIN BFA1"/>
    <property type="match status" value="1"/>
</dbReference>
<dbReference type="OrthoDB" id="19159at2759"/>
<dbReference type="PANTHER" id="PTHR35140:SF1">
    <property type="entry name" value="MITOTIC CHECK POINT PROTEIN BFA1"/>
    <property type="match status" value="1"/>
</dbReference>
<evidence type="ECO:0000256" key="1">
    <source>
        <dbReference type="SAM" id="MobiDB-lite"/>
    </source>
</evidence>
<feature type="compositionally biased region" description="Low complexity" evidence="1">
    <location>
        <begin position="69"/>
        <end position="80"/>
    </location>
</feature>
<feature type="region of interest" description="Disordered" evidence="1">
    <location>
        <begin position="69"/>
        <end position="130"/>
    </location>
</feature>
<feature type="compositionally biased region" description="Low complexity" evidence="1">
    <location>
        <begin position="286"/>
        <end position="304"/>
    </location>
</feature>
<feature type="region of interest" description="Disordered" evidence="1">
    <location>
        <begin position="18"/>
        <end position="40"/>
    </location>
</feature>
<feature type="compositionally biased region" description="Low complexity" evidence="1">
    <location>
        <begin position="166"/>
        <end position="193"/>
    </location>
</feature>
<proteinExistence type="predicted"/>
<gene>
    <name evidence="2" type="primary">byr4</name>
    <name evidence="2" type="ORF">Hypma_015662</name>
</gene>
<feature type="region of interest" description="Disordered" evidence="1">
    <location>
        <begin position="480"/>
        <end position="657"/>
    </location>
</feature>
<feature type="compositionally biased region" description="Basic and acidic residues" evidence="1">
    <location>
        <begin position="549"/>
        <end position="558"/>
    </location>
</feature>
<feature type="region of interest" description="Disordered" evidence="1">
    <location>
        <begin position="765"/>
        <end position="822"/>
    </location>
</feature>
<dbReference type="GO" id="GO:0044732">
    <property type="term" value="C:mitotic spindle pole body"/>
    <property type="evidence" value="ECO:0007669"/>
    <property type="project" value="TreeGrafter"/>
</dbReference>
<feature type="compositionally biased region" description="Low complexity" evidence="1">
    <location>
        <begin position="782"/>
        <end position="796"/>
    </location>
</feature>
<dbReference type="Proteomes" id="UP000076154">
    <property type="component" value="Unassembled WGS sequence"/>
</dbReference>
<feature type="compositionally biased region" description="Acidic residues" evidence="1">
    <location>
        <begin position="197"/>
        <end position="209"/>
    </location>
</feature>
<feature type="compositionally biased region" description="Low complexity" evidence="1">
    <location>
        <begin position="405"/>
        <end position="417"/>
    </location>
</feature>
<comment type="caution">
    <text evidence="2">The sequence shown here is derived from an EMBL/GenBank/DDBJ whole genome shotgun (WGS) entry which is preliminary data.</text>
</comment>
<feature type="compositionally biased region" description="Low complexity" evidence="1">
    <location>
        <begin position="146"/>
        <end position="157"/>
    </location>
</feature>
<organism evidence="2 3">
    <name type="scientific">Hypsizygus marmoreus</name>
    <name type="common">White beech mushroom</name>
    <name type="synonym">Agaricus marmoreus</name>
    <dbReference type="NCBI Taxonomy" id="39966"/>
    <lineage>
        <taxon>Eukaryota</taxon>
        <taxon>Fungi</taxon>
        <taxon>Dikarya</taxon>
        <taxon>Basidiomycota</taxon>
        <taxon>Agaricomycotina</taxon>
        <taxon>Agaricomycetes</taxon>
        <taxon>Agaricomycetidae</taxon>
        <taxon>Agaricales</taxon>
        <taxon>Tricholomatineae</taxon>
        <taxon>Lyophyllaceae</taxon>
        <taxon>Hypsizygus</taxon>
    </lineage>
</organism>
<dbReference type="InterPro" id="IPR034586">
    <property type="entry name" value="Bfa1/Byr4"/>
</dbReference>
<feature type="compositionally biased region" description="Polar residues" evidence="1">
    <location>
        <begin position="275"/>
        <end position="285"/>
    </location>
</feature>